<evidence type="ECO:0000313" key="2">
    <source>
        <dbReference type="EMBL" id="VDK76339.1"/>
    </source>
</evidence>
<organism evidence="2 3">
    <name type="scientific">Dibothriocephalus latus</name>
    <name type="common">Fish tapeworm</name>
    <name type="synonym">Diphyllobothrium latum</name>
    <dbReference type="NCBI Taxonomy" id="60516"/>
    <lineage>
        <taxon>Eukaryota</taxon>
        <taxon>Metazoa</taxon>
        <taxon>Spiralia</taxon>
        <taxon>Lophotrochozoa</taxon>
        <taxon>Platyhelminthes</taxon>
        <taxon>Cestoda</taxon>
        <taxon>Eucestoda</taxon>
        <taxon>Diphyllobothriidea</taxon>
        <taxon>Diphyllobothriidae</taxon>
        <taxon>Dibothriocephalus</taxon>
    </lineage>
</organism>
<sequence length="260" mass="28541">MVRKLVNADYLYWMDVVQDANPSAESVQDLTDIGGKLRQVKLDVDQILRNITSADQQSSDAGSTNQPLNSGPYDPEKIGKDLLNSNITKLANLNVSYTDRDRLNAVLDRYQSRLTDQNSGPNINGSAGDHSIISQSQAGKANDTVLKQQSSLVDHAGNIRQGVSSATGCHEHTTYARDGQSKIEYDDVLSRYRSRLPAQSTESQINASAGDNSVVSQSHVNKAHDTFVAPTLALHQHVRYIDHSICWVVCLSRVHDLNSL</sequence>
<dbReference type="EMBL" id="UYRU01042560">
    <property type="protein sequence ID" value="VDK76339.1"/>
    <property type="molecule type" value="Genomic_DNA"/>
</dbReference>
<dbReference type="Proteomes" id="UP000281553">
    <property type="component" value="Unassembled WGS sequence"/>
</dbReference>
<feature type="compositionally biased region" description="Polar residues" evidence="1">
    <location>
        <begin position="53"/>
        <end position="69"/>
    </location>
</feature>
<proteinExistence type="predicted"/>
<reference evidence="2 3" key="1">
    <citation type="submission" date="2018-11" db="EMBL/GenBank/DDBJ databases">
        <authorList>
            <consortium name="Pathogen Informatics"/>
        </authorList>
    </citation>
    <scope>NUCLEOTIDE SEQUENCE [LARGE SCALE GENOMIC DNA]</scope>
</reference>
<evidence type="ECO:0000256" key="1">
    <source>
        <dbReference type="SAM" id="MobiDB-lite"/>
    </source>
</evidence>
<accession>A0A3P6SZQ9</accession>
<protein>
    <submittedName>
        <fullName evidence="2">Uncharacterized protein</fullName>
    </submittedName>
</protein>
<dbReference type="AlphaFoldDB" id="A0A3P6SZQ9"/>
<evidence type="ECO:0000313" key="3">
    <source>
        <dbReference type="Proteomes" id="UP000281553"/>
    </source>
</evidence>
<name>A0A3P6SZQ9_DIBLA</name>
<gene>
    <name evidence="2" type="ORF">DILT_LOCUS2743</name>
</gene>
<feature type="region of interest" description="Disordered" evidence="1">
    <location>
        <begin position="53"/>
        <end position="79"/>
    </location>
</feature>
<keyword evidence="3" id="KW-1185">Reference proteome</keyword>